<dbReference type="EMBL" id="LK032228">
    <property type="protein sequence ID" value="CDY28929.1"/>
    <property type="molecule type" value="Genomic_DNA"/>
</dbReference>
<dbReference type="AlphaFoldDB" id="A0A078GUW0"/>
<dbReference type="Gramene" id="CDY28929">
    <property type="protein sequence ID" value="CDY28929"/>
    <property type="gene ID" value="GSBRNA2T00041628001"/>
</dbReference>
<name>A0A078GUW0_BRANA</name>
<evidence type="ECO:0000313" key="2">
    <source>
        <dbReference type="Proteomes" id="UP000028999"/>
    </source>
</evidence>
<accession>A0A078GUW0</accession>
<dbReference type="PaxDb" id="3708-A0A078GUW0"/>
<evidence type="ECO:0000313" key="1">
    <source>
        <dbReference type="EMBL" id="CDY28929.1"/>
    </source>
</evidence>
<proteinExistence type="predicted"/>
<gene>
    <name evidence="1" type="primary">BnaA02g25470D</name>
    <name evidence="1" type="ORF">GSBRNA2T00041628001</name>
</gene>
<reference evidence="1 2" key="1">
    <citation type="journal article" date="2014" name="Science">
        <title>Plant genetics. Early allopolyploid evolution in the post-Neolithic Brassica napus oilseed genome.</title>
        <authorList>
            <person name="Chalhoub B."/>
            <person name="Denoeud F."/>
            <person name="Liu S."/>
            <person name="Parkin I.A."/>
            <person name="Tang H."/>
            <person name="Wang X."/>
            <person name="Chiquet J."/>
            <person name="Belcram H."/>
            <person name="Tong C."/>
            <person name="Samans B."/>
            <person name="Correa M."/>
            <person name="Da Silva C."/>
            <person name="Just J."/>
            <person name="Falentin C."/>
            <person name="Koh C.S."/>
            <person name="Le Clainche I."/>
            <person name="Bernard M."/>
            <person name="Bento P."/>
            <person name="Noel B."/>
            <person name="Labadie K."/>
            <person name="Alberti A."/>
            <person name="Charles M."/>
            <person name="Arnaud D."/>
            <person name="Guo H."/>
            <person name="Daviaud C."/>
            <person name="Alamery S."/>
            <person name="Jabbari K."/>
            <person name="Zhao M."/>
            <person name="Edger P.P."/>
            <person name="Chelaifa H."/>
            <person name="Tack D."/>
            <person name="Lassalle G."/>
            <person name="Mestiri I."/>
            <person name="Schnel N."/>
            <person name="Le Paslier M.C."/>
            <person name="Fan G."/>
            <person name="Renault V."/>
            <person name="Bayer P.E."/>
            <person name="Golicz A.A."/>
            <person name="Manoli S."/>
            <person name="Lee T.H."/>
            <person name="Thi V.H."/>
            <person name="Chalabi S."/>
            <person name="Hu Q."/>
            <person name="Fan C."/>
            <person name="Tollenaere R."/>
            <person name="Lu Y."/>
            <person name="Battail C."/>
            <person name="Shen J."/>
            <person name="Sidebottom C.H."/>
            <person name="Wang X."/>
            <person name="Canaguier A."/>
            <person name="Chauveau A."/>
            <person name="Berard A."/>
            <person name="Deniot G."/>
            <person name="Guan M."/>
            <person name="Liu Z."/>
            <person name="Sun F."/>
            <person name="Lim Y.P."/>
            <person name="Lyons E."/>
            <person name="Town C.D."/>
            <person name="Bancroft I."/>
            <person name="Wang X."/>
            <person name="Meng J."/>
            <person name="Ma J."/>
            <person name="Pires J.C."/>
            <person name="King G.J."/>
            <person name="Brunel D."/>
            <person name="Delourme R."/>
            <person name="Renard M."/>
            <person name="Aury J.M."/>
            <person name="Adams K.L."/>
            <person name="Batley J."/>
            <person name="Snowdon R.J."/>
            <person name="Tost J."/>
            <person name="Edwards D."/>
            <person name="Zhou Y."/>
            <person name="Hua W."/>
            <person name="Sharpe A.G."/>
            <person name="Paterson A.H."/>
            <person name="Guan C."/>
            <person name="Wincker P."/>
        </authorList>
    </citation>
    <scope>NUCLEOTIDE SEQUENCE [LARGE SCALE GENOMIC DNA]</scope>
    <source>
        <strain evidence="2">cv. Darmor-bzh</strain>
    </source>
</reference>
<keyword evidence="2" id="KW-1185">Reference proteome</keyword>
<dbReference type="Proteomes" id="UP000028999">
    <property type="component" value="Unassembled WGS sequence"/>
</dbReference>
<organism evidence="1 2">
    <name type="scientific">Brassica napus</name>
    <name type="common">Rape</name>
    <dbReference type="NCBI Taxonomy" id="3708"/>
    <lineage>
        <taxon>Eukaryota</taxon>
        <taxon>Viridiplantae</taxon>
        <taxon>Streptophyta</taxon>
        <taxon>Embryophyta</taxon>
        <taxon>Tracheophyta</taxon>
        <taxon>Spermatophyta</taxon>
        <taxon>Magnoliopsida</taxon>
        <taxon>eudicotyledons</taxon>
        <taxon>Gunneridae</taxon>
        <taxon>Pentapetalae</taxon>
        <taxon>rosids</taxon>
        <taxon>malvids</taxon>
        <taxon>Brassicales</taxon>
        <taxon>Brassicaceae</taxon>
        <taxon>Brassiceae</taxon>
        <taxon>Brassica</taxon>
    </lineage>
</organism>
<protein>
    <submittedName>
        <fullName evidence="1">BnaA02g25470D protein</fullName>
    </submittedName>
</protein>
<sequence length="32" mass="3947">MEGLLSYRSNVLRNIMRKEKDRKKMLISEIFF</sequence>